<comment type="caution">
    <text evidence="1">The sequence shown here is derived from an EMBL/GenBank/DDBJ whole genome shotgun (WGS) entry which is preliminary data.</text>
</comment>
<sequence length="37" mass="4417">MPSLKAVTHVIFYATVRKVYGESEWKTRKHGKENRRI</sequence>
<dbReference type="AlphaFoldDB" id="A0A2A5T0Y6"/>
<evidence type="ECO:0000313" key="1">
    <source>
        <dbReference type="EMBL" id="PCS21806.1"/>
    </source>
</evidence>
<dbReference type="Proteomes" id="UP000219020">
    <property type="component" value="Unassembled WGS sequence"/>
</dbReference>
<keyword evidence="2" id="KW-1185">Reference proteome</keyword>
<proteinExistence type="predicted"/>
<name>A0A2A5T0Y6_9GAMM</name>
<evidence type="ECO:0000313" key="2">
    <source>
        <dbReference type="Proteomes" id="UP000219020"/>
    </source>
</evidence>
<gene>
    <name evidence="1" type="ORF">BTN49_2627</name>
</gene>
<dbReference type="EMBL" id="NBYY01000030">
    <property type="protein sequence ID" value="PCS21806.1"/>
    <property type="molecule type" value="Genomic_DNA"/>
</dbReference>
<protein>
    <recommendedName>
        <fullName evidence="3">Mobile element protein</fullName>
    </recommendedName>
</protein>
<reference evidence="2" key="1">
    <citation type="submission" date="2017-04" db="EMBL/GenBank/DDBJ databases">
        <title>Genome evolution of the luminous symbionts of deep sea anglerfish.</title>
        <authorList>
            <person name="Hendry T.A."/>
        </authorList>
    </citation>
    <scope>NUCLEOTIDE SEQUENCE [LARGE SCALE GENOMIC DNA]</scope>
</reference>
<organism evidence="1 2">
    <name type="scientific">Candidatus Enterovibrio escicola</name>
    <dbReference type="NCBI Taxonomy" id="1927127"/>
    <lineage>
        <taxon>Bacteria</taxon>
        <taxon>Pseudomonadati</taxon>
        <taxon>Pseudomonadota</taxon>
        <taxon>Gammaproteobacteria</taxon>
        <taxon>Vibrionales</taxon>
        <taxon>Vibrionaceae</taxon>
        <taxon>Enterovibrio</taxon>
    </lineage>
</organism>
<accession>A0A2A5T0Y6</accession>
<evidence type="ECO:0008006" key="3">
    <source>
        <dbReference type="Google" id="ProtNLM"/>
    </source>
</evidence>